<gene>
    <name evidence="5" type="primary">Nod2</name>
    <name evidence="5" type="ORF">AWC38_SpisGene9897</name>
</gene>
<feature type="region of interest" description="Disordered" evidence="3">
    <location>
        <begin position="1226"/>
        <end position="1290"/>
    </location>
</feature>
<dbReference type="Proteomes" id="UP000225706">
    <property type="component" value="Unassembled WGS sequence"/>
</dbReference>
<name>A0A2B4S9J7_STYPI</name>
<protein>
    <submittedName>
        <fullName evidence="5">Nucleotide-binding oligomerization domain-containing protein 2</fullName>
    </submittedName>
</protein>
<evidence type="ECO:0000313" key="5">
    <source>
        <dbReference type="EMBL" id="PFX25470.1"/>
    </source>
</evidence>
<dbReference type="EMBL" id="LSMT01000150">
    <property type="protein sequence ID" value="PFX25470.1"/>
    <property type="molecule type" value="Genomic_DNA"/>
</dbReference>
<dbReference type="InterPro" id="IPR027417">
    <property type="entry name" value="P-loop_NTPase"/>
</dbReference>
<dbReference type="OrthoDB" id="120976at2759"/>
<dbReference type="InterPro" id="IPR001611">
    <property type="entry name" value="Leu-rich_rpt"/>
</dbReference>
<evidence type="ECO:0000256" key="2">
    <source>
        <dbReference type="ARBA" id="ARBA00022840"/>
    </source>
</evidence>
<keyword evidence="6" id="KW-1185">Reference proteome</keyword>
<evidence type="ECO:0000259" key="4">
    <source>
        <dbReference type="PROSITE" id="PS50837"/>
    </source>
</evidence>
<evidence type="ECO:0000313" key="6">
    <source>
        <dbReference type="Proteomes" id="UP000225706"/>
    </source>
</evidence>
<feature type="region of interest" description="Disordered" evidence="3">
    <location>
        <begin position="1167"/>
        <end position="1194"/>
    </location>
</feature>
<feature type="domain" description="NACHT" evidence="4">
    <location>
        <begin position="307"/>
        <end position="429"/>
    </location>
</feature>
<feature type="compositionally biased region" description="Gly residues" evidence="3">
    <location>
        <begin position="1238"/>
        <end position="1248"/>
    </location>
</feature>
<feature type="compositionally biased region" description="Acidic residues" evidence="3">
    <location>
        <begin position="1249"/>
        <end position="1269"/>
    </location>
</feature>
<dbReference type="GO" id="GO:0005524">
    <property type="term" value="F:ATP binding"/>
    <property type="evidence" value="ECO:0007669"/>
    <property type="project" value="UniProtKB-KW"/>
</dbReference>
<dbReference type="SUPFAM" id="SSF52540">
    <property type="entry name" value="P-loop containing nucleoside triphosphate hydrolases"/>
    <property type="match status" value="1"/>
</dbReference>
<dbReference type="PANTHER" id="PTHR46312:SF2">
    <property type="entry name" value="NUCLEOTIDE-BINDING OLIGOMERIZATION DOMAIN-CONTAINING PROTEIN 2-LIKE"/>
    <property type="match status" value="1"/>
</dbReference>
<sequence>MATASISTKETTNYARLCRLLVDLGSKVLRDTFDRLRPAGSLNKVLTTHPVFPKLNSLRKKRVLNQAQWVIITSSSVSSEQFDISLLAVLLKNICGFSPPTSGWNTLPHAADNTEAADIVRITIHRNDVLAHAKQASIDDGEFELHWKNIKEALVRLGGTIYEATIDKMKTEGVDPEKEQYYQQLLKEWRENEESVLAELGEIKGRLGTLDCQLQKLDEKLDFAMPVALSAEELNVEDYKIRLEKHYNNLSQVNITPWDPDNTVHIDDIYTELFWVRDNRKPSGKKEEKLDDYSDVLREQKSNSHSNRFLVYGIPGIGKSTFARKIALDWAKGKKEILKKFDLLLMIPLRNVCDSTTFRNILIEAKLFPAEDQRYIDGLNRYILDHQDKVLLVLDGFDEYSATGNSPVVHRIWIGDELRECFVILTTRPVKEDDTKRFSHAQFQIKGFNWARIKEFAIKMLEDEKKVEMFLNYIKKHTLMEIAEIPLLLLMLCLVWKEKDREALPEAKVHLYKEFIQTLFNHMAAKGNEEKFERIGDYEGDLEKVGELAFKALLSNSLEFDYENFPTELLSSKLLTVGVIQIVKLFSAKPKKKIAFLHKSIQEFLAAWFIIHRLIPSSKDGLSCMPAIDSTRKVVDFLEVFKFVCEWSPEGSIAVLQHLDSLRKSQNPSEDETLFLDDLSDDDRKLLELTLECFIATPNESKADVYPSLLKSVSGVLVIPDTLLPRVADGHIVKSDTLPNCVLFDFQRHPALKDRDYMASIMDDLNSVIVMTSEEGKASDFVRRQTKSEVLASLFLKGKEDEMCLHFSQISSVVIGALGEATPPTMDTIVQTPTDHEDTRGSDEATRVDRLASRHCFSLAKKIDIDEIHGDMVISNVMPLLTRPREVALRSFHESSQPKKIEALVSGISITERLRRLRLHKICLTAQFLPVLTDDFQKASNLEELYLSENPLGSSIRCLADNLHHLQQLTVLELSNVRMDERAFSDLANSLYHVPHLKVLSVSRNQLGTSISELADNLEYITHLTDLELSDTKMDEEGARSLAKGLQFLSKLENLDISHNPLGSAVVVIAENLFRAACLTELNMNDTKMGVEEITELTSYLRSFQTLRTLSVGYNPLAQGVCDLVENLCKVSKLKRLNMENVEMDEEEVDRVKTAWKRNQSLTIANDYFDEKGEPKKGRSVEALPNQQDQNESSNFANSLEKAYQTGGPPEKTGNGGHNEPAAYDGYFGYDDYDPDYGGYGGSGGYDGYDGDDDYDPGYGDFDDYDEYDPGYGDFGDYDEYDPGYDGYAD</sequence>
<dbReference type="PANTHER" id="PTHR46312">
    <property type="entry name" value="NACHT DOMAIN-CONTAINING PROTEIN"/>
    <property type="match status" value="1"/>
</dbReference>
<proteinExistence type="predicted"/>
<dbReference type="Pfam" id="PF05729">
    <property type="entry name" value="NACHT"/>
    <property type="match status" value="1"/>
</dbReference>
<feature type="compositionally biased region" description="Polar residues" evidence="3">
    <location>
        <begin position="1185"/>
        <end position="1194"/>
    </location>
</feature>
<dbReference type="PROSITE" id="PS50837">
    <property type="entry name" value="NACHT"/>
    <property type="match status" value="1"/>
</dbReference>
<dbReference type="Gene3D" id="3.80.10.10">
    <property type="entry name" value="Ribonuclease Inhibitor"/>
    <property type="match status" value="1"/>
</dbReference>
<reference evidence="6" key="1">
    <citation type="journal article" date="2017" name="bioRxiv">
        <title>Comparative analysis of the genomes of Stylophora pistillata and Acropora digitifera provides evidence for extensive differences between species of corals.</title>
        <authorList>
            <person name="Voolstra C.R."/>
            <person name="Li Y."/>
            <person name="Liew Y.J."/>
            <person name="Baumgarten S."/>
            <person name="Zoccola D."/>
            <person name="Flot J.-F."/>
            <person name="Tambutte S."/>
            <person name="Allemand D."/>
            <person name="Aranda M."/>
        </authorList>
    </citation>
    <scope>NUCLEOTIDE SEQUENCE [LARGE SCALE GENOMIC DNA]</scope>
</reference>
<feature type="compositionally biased region" description="Acidic residues" evidence="3">
    <location>
        <begin position="1276"/>
        <end position="1290"/>
    </location>
</feature>
<comment type="caution">
    <text evidence="5">The sequence shown here is derived from an EMBL/GenBank/DDBJ whole genome shotgun (WGS) entry which is preliminary data.</text>
</comment>
<dbReference type="Pfam" id="PF13516">
    <property type="entry name" value="LRR_6"/>
    <property type="match status" value="1"/>
</dbReference>
<evidence type="ECO:0000256" key="1">
    <source>
        <dbReference type="ARBA" id="ARBA00022741"/>
    </source>
</evidence>
<dbReference type="InterPro" id="IPR007111">
    <property type="entry name" value="NACHT_NTPase"/>
</dbReference>
<accession>A0A2B4S9J7</accession>
<dbReference type="InterPro" id="IPR041249">
    <property type="entry name" value="HEPN_DZIP3"/>
</dbReference>
<keyword evidence="1" id="KW-0547">Nucleotide-binding</keyword>
<keyword evidence="2" id="KW-0067">ATP-binding</keyword>
<evidence type="ECO:0000256" key="3">
    <source>
        <dbReference type="SAM" id="MobiDB-lite"/>
    </source>
</evidence>
<dbReference type="Gene3D" id="3.40.50.300">
    <property type="entry name" value="P-loop containing nucleotide triphosphate hydrolases"/>
    <property type="match status" value="1"/>
</dbReference>
<dbReference type="InterPro" id="IPR032675">
    <property type="entry name" value="LRR_dom_sf"/>
</dbReference>
<feature type="compositionally biased region" description="Basic and acidic residues" evidence="3">
    <location>
        <begin position="1169"/>
        <end position="1180"/>
    </location>
</feature>
<organism evidence="5 6">
    <name type="scientific">Stylophora pistillata</name>
    <name type="common">Smooth cauliflower coral</name>
    <dbReference type="NCBI Taxonomy" id="50429"/>
    <lineage>
        <taxon>Eukaryota</taxon>
        <taxon>Metazoa</taxon>
        <taxon>Cnidaria</taxon>
        <taxon>Anthozoa</taxon>
        <taxon>Hexacorallia</taxon>
        <taxon>Scleractinia</taxon>
        <taxon>Astrocoeniina</taxon>
        <taxon>Pocilloporidae</taxon>
        <taxon>Stylophora</taxon>
    </lineage>
</organism>
<dbReference type="Pfam" id="PF18738">
    <property type="entry name" value="HEPN_DZIP3"/>
    <property type="match status" value="1"/>
</dbReference>
<dbReference type="SMART" id="SM00368">
    <property type="entry name" value="LRR_RI"/>
    <property type="match status" value="4"/>
</dbReference>
<dbReference type="SUPFAM" id="SSF52047">
    <property type="entry name" value="RNI-like"/>
    <property type="match status" value="1"/>
</dbReference>